<dbReference type="VEuPathDB" id="VectorBase:GAUT005238"/>
<dbReference type="Proteomes" id="UP000078200">
    <property type="component" value="Unassembled WGS sequence"/>
</dbReference>
<dbReference type="EnsemblMetazoa" id="GAUT005238-RA">
    <property type="protein sequence ID" value="GAUT005238-PA"/>
    <property type="gene ID" value="GAUT005238"/>
</dbReference>
<protein>
    <submittedName>
        <fullName evidence="1">Uncharacterized protein</fullName>
    </submittedName>
</protein>
<organism evidence="1 2">
    <name type="scientific">Glossina austeni</name>
    <name type="common">Savannah tsetse fly</name>
    <dbReference type="NCBI Taxonomy" id="7395"/>
    <lineage>
        <taxon>Eukaryota</taxon>
        <taxon>Metazoa</taxon>
        <taxon>Ecdysozoa</taxon>
        <taxon>Arthropoda</taxon>
        <taxon>Hexapoda</taxon>
        <taxon>Insecta</taxon>
        <taxon>Pterygota</taxon>
        <taxon>Neoptera</taxon>
        <taxon>Endopterygota</taxon>
        <taxon>Diptera</taxon>
        <taxon>Brachycera</taxon>
        <taxon>Muscomorpha</taxon>
        <taxon>Hippoboscoidea</taxon>
        <taxon>Glossinidae</taxon>
        <taxon>Glossina</taxon>
    </lineage>
</organism>
<evidence type="ECO:0000313" key="1">
    <source>
        <dbReference type="EnsemblMetazoa" id="GAUT005238-PA"/>
    </source>
</evidence>
<accession>A0A1A9UHP0</accession>
<name>A0A1A9UHP0_GLOAU</name>
<proteinExistence type="predicted"/>
<dbReference type="AlphaFoldDB" id="A0A1A9UHP0"/>
<keyword evidence="2" id="KW-1185">Reference proteome</keyword>
<reference evidence="1" key="1">
    <citation type="submission" date="2020-05" db="UniProtKB">
        <authorList>
            <consortium name="EnsemblMetazoa"/>
        </authorList>
    </citation>
    <scope>IDENTIFICATION</scope>
    <source>
        <strain evidence="1">TTRI</strain>
    </source>
</reference>
<sequence length="208" mass="24125">MQHILRLSLMRFLAESTAEKRKKHHYLPHDSSIKCQLSIIMANEISYSCALCRDLPARKMDPVYVPSNNFFFYGSRVCGPHMKNGDECPLVANILSFGAKLLLCNKEAKLTFTFHDIVIRYSQIFIQVALQDNIHQDRFLHRDLSLLARNPTRSHSRAYSVKSLYVHCRKTAIRKLQYDDNTYILSEWSQTSGENCNFSSEERGYDPI</sequence>
<evidence type="ECO:0000313" key="2">
    <source>
        <dbReference type="Proteomes" id="UP000078200"/>
    </source>
</evidence>